<accession>A0ABT8V5Q1</accession>
<keyword evidence="3" id="KW-1185">Reference proteome</keyword>
<evidence type="ECO:0000313" key="3">
    <source>
        <dbReference type="Proteomes" id="UP001168883"/>
    </source>
</evidence>
<proteinExistence type="predicted"/>
<feature type="domain" description="SLH" evidence="1">
    <location>
        <begin position="7"/>
        <end position="70"/>
    </location>
</feature>
<reference evidence="2" key="1">
    <citation type="submission" date="2023-07" db="EMBL/GenBank/DDBJ databases">
        <authorList>
            <person name="Aktuganov G."/>
            <person name="Boyko T."/>
            <person name="Delegan Y."/>
            <person name="Galimzianova N."/>
            <person name="Gilvanova E."/>
            <person name="Korobov V."/>
            <person name="Kuzmina L."/>
            <person name="Melentiev A."/>
            <person name="Milman P."/>
            <person name="Ryabova A."/>
            <person name="Stupak E."/>
            <person name="Yasakov T."/>
            <person name="Zharikova N."/>
            <person name="Zhurenko E."/>
        </authorList>
    </citation>
    <scope>NUCLEOTIDE SEQUENCE</scope>
    <source>
        <strain evidence="2">IB-739</strain>
    </source>
</reference>
<sequence length="176" mass="19014">MNVHSAAKQPFSDVAEGSKYKSFIDGLHALNIMGAKSGSRFEPQASMTQSEFADVLLRAHGWHGIPWAIDSTKRQMLTGLPSFDPNASITRQTAAVMIQNLKELKPVSKVQLSGQTDAWAVEAVTALVSQGVIDPDTTVQADGSVDFRSNQPLLRQEAAALLDKAFGHYALPLPIK</sequence>
<name>A0ABT8V5Q1_9BACL</name>
<gene>
    <name evidence="2" type="ORF">Q3C12_07085</name>
</gene>
<dbReference type="EMBL" id="JAUMKJ010000007">
    <property type="protein sequence ID" value="MDO3676763.1"/>
    <property type="molecule type" value="Genomic_DNA"/>
</dbReference>
<dbReference type="PROSITE" id="PS51272">
    <property type="entry name" value="SLH"/>
    <property type="match status" value="2"/>
</dbReference>
<feature type="domain" description="SLH" evidence="1">
    <location>
        <begin position="107"/>
        <end position="176"/>
    </location>
</feature>
<organism evidence="2 3">
    <name type="scientific">Paenibacillus ehimensis</name>
    <dbReference type="NCBI Taxonomy" id="79264"/>
    <lineage>
        <taxon>Bacteria</taxon>
        <taxon>Bacillati</taxon>
        <taxon>Bacillota</taxon>
        <taxon>Bacilli</taxon>
        <taxon>Bacillales</taxon>
        <taxon>Paenibacillaceae</taxon>
        <taxon>Paenibacillus</taxon>
    </lineage>
</organism>
<protein>
    <submittedName>
        <fullName evidence="2">S-layer homology domain-containing protein</fullName>
    </submittedName>
</protein>
<dbReference type="Pfam" id="PF00395">
    <property type="entry name" value="SLH"/>
    <property type="match status" value="1"/>
</dbReference>
<evidence type="ECO:0000259" key="1">
    <source>
        <dbReference type="PROSITE" id="PS51272"/>
    </source>
</evidence>
<evidence type="ECO:0000313" key="2">
    <source>
        <dbReference type="EMBL" id="MDO3676763.1"/>
    </source>
</evidence>
<comment type="caution">
    <text evidence="2">The sequence shown here is derived from an EMBL/GenBank/DDBJ whole genome shotgun (WGS) entry which is preliminary data.</text>
</comment>
<dbReference type="RefSeq" id="WP_302877896.1">
    <property type="nucleotide sequence ID" value="NZ_JAUMKJ010000007.1"/>
</dbReference>
<dbReference type="Proteomes" id="UP001168883">
    <property type="component" value="Unassembled WGS sequence"/>
</dbReference>
<dbReference type="InterPro" id="IPR001119">
    <property type="entry name" value="SLH_dom"/>
</dbReference>